<gene>
    <name evidence="1" type="ORF">CURHAP_LOCUS7012</name>
</gene>
<sequence>MSSYNSNSKLAQPEKQLPQGQWSTGLFDCLDDRSNCLLTCFCPCITLGRIAEIVDRGTTSRGMASLNSYAMGSIGCGWLYSGKYRAKLRAMFSLPEEPCGDFVLHGCCCVFSICQEYRELKNHGIDPSIGWQANVEKWNREGIKPPIVESGMDR</sequence>
<name>A0A6J5TP62_PRUAR</name>
<dbReference type="Proteomes" id="UP000507222">
    <property type="component" value="Unassembled WGS sequence"/>
</dbReference>
<accession>A0A6J5TP62</accession>
<protein>
    <submittedName>
        <fullName evidence="1">Uncharacterized protein</fullName>
    </submittedName>
</protein>
<proteinExistence type="predicted"/>
<dbReference type="NCBIfam" id="TIGR01571">
    <property type="entry name" value="A_thal_Cys_rich"/>
    <property type="match status" value="1"/>
</dbReference>
<evidence type="ECO:0000313" key="2">
    <source>
        <dbReference type="Proteomes" id="UP000507222"/>
    </source>
</evidence>
<dbReference type="InterPro" id="IPR006461">
    <property type="entry name" value="PLAC_motif_containing"/>
</dbReference>
<dbReference type="EMBL" id="CAEKDK010000001">
    <property type="protein sequence ID" value="CAB4264987.1"/>
    <property type="molecule type" value="Genomic_DNA"/>
</dbReference>
<evidence type="ECO:0000313" key="1">
    <source>
        <dbReference type="EMBL" id="CAB4264987.1"/>
    </source>
</evidence>
<dbReference type="AlphaFoldDB" id="A0A6J5TP62"/>
<reference evidence="1 2" key="1">
    <citation type="submission" date="2020-05" db="EMBL/GenBank/DDBJ databases">
        <authorList>
            <person name="Campoy J."/>
            <person name="Schneeberger K."/>
            <person name="Spophaly S."/>
        </authorList>
    </citation>
    <scope>NUCLEOTIDE SEQUENCE [LARGE SCALE GENOMIC DNA]</scope>
    <source>
        <strain evidence="1">PruArmRojPasFocal</strain>
    </source>
</reference>
<dbReference type="Pfam" id="PF04749">
    <property type="entry name" value="PLAC8"/>
    <property type="match status" value="1"/>
</dbReference>
<organism evidence="1 2">
    <name type="scientific">Prunus armeniaca</name>
    <name type="common">Apricot</name>
    <name type="synonym">Armeniaca vulgaris</name>
    <dbReference type="NCBI Taxonomy" id="36596"/>
    <lineage>
        <taxon>Eukaryota</taxon>
        <taxon>Viridiplantae</taxon>
        <taxon>Streptophyta</taxon>
        <taxon>Embryophyta</taxon>
        <taxon>Tracheophyta</taxon>
        <taxon>Spermatophyta</taxon>
        <taxon>Magnoliopsida</taxon>
        <taxon>eudicotyledons</taxon>
        <taxon>Gunneridae</taxon>
        <taxon>Pentapetalae</taxon>
        <taxon>rosids</taxon>
        <taxon>fabids</taxon>
        <taxon>Rosales</taxon>
        <taxon>Rosaceae</taxon>
        <taxon>Amygdaloideae</taxon>
        <taxon>Amygdaleae</taxon>
        <taxon>Prunus</taxon>
    </lineage>
</organism>
<dbReference type="PANTHER" id="PTHR15907">
    <property type="entry name" value="DUF614 FAMILY PROTEIN-RELATED"/>
    <property type="match status" value="1"/>
</dbReference>